<evidence type="ECO:0000313" key="2">
    <source>
        <dbReference type="Proteomes" id="UP000505377"/>
    </source>
</evidence>
<name>A0A6M6JI75_9PSEU</name>
<accession>A0A6M6JI75</accession>
<dbReference type="RefSeq" id="WP_172160652.1">
    <property type="nucleotide sequence ID" value="NZ_CP053564.1"/>
</dbReference>
<sequence>MAEDPTPTVVRWFTEGFGGPARPGYRTTGPAEGSTGRFGAAAEYARARYPGRVGELVRREILAYEDLAHLFDGSGLIPRLVDDLLADRGADRDARP</sequence>
<organism evidence="1 2">
    <name type="scientific">Pseudonocardia broussonetiae</name>
    <dbReference type="NCBI Taxonomy" id="2736640"/>
    <lineage>
        <taxon>Bacteria</taxon>
        <taxon>Bacillati</taxon>
        <taxon>Actinomycetota</taxon>
        <taxon>Actinomycetes</taxon>
        <taxon>Pseudonocardiales</taxon>
        <taxon>Pseudonocardiaceae</taxon>
        <taxon>Pseudonocardia</taxon>
    </lineage>
</organism>
<dbReference type="AlphaFoldDB" id="A0A6M6JI75"/>
<reference evidence="1 2" key="1">
    <citation type="submission" date="2020-05" db="EMBL/GenBank/DDBJ databases">
        <authorList>
            <person name="Mo P."/>
        </authorList>
    </citation>
    <scope>NUCLEOTIDE SEQUENCE [LARGE SCALE GENOMIC DNA]</scope>
    <source>
        <strain evidence="1 2">Gen01</strain>
    </source>
</reference>
<proteinExistence type="predicted"/>
<gene>
    <name evidence="1" type="ORF">HOP40_19535</name>
</gene>
<dbReference type="Proteomes" id="UP000505377">
    <property type="component" value="Chromosome"/>
</dbReference>
<dbReference type="EMBL" id="CP053564">
    <property type="protein sequence ID" value="QJY47728.1"/>
    <property type="molecule type" value="Genomic_DNA"/>
</dbReference>
<keyword evidence="2" id="KW-1185">Reference proteome</keyword>
<protein>
    <submittedName>
        <fullName evidence="1">Uncharacterized protein</fullName>
    </submittedName>
</protein>
<dbReference type="KEGG" id="pbro:HOP40_19535"/>
<evidence type="ECO:0000313" key="1">
    <source>
        <dbReference type="EMBL" id="QJY47728.1"/>
    </source>
</evidence>